<dbReference type="InterPro" id="IPR003779">
    <property type="entry name" value="CMD-like"/>
</dbReference>
<feature type="domain" description="Carboxymuconolactone decarboxylase-like" evidence="2">
    <location>
        <begin position="76"/>
        <end position="132"/>
    </location>
</feature>
<dbReference type="GO" id="GO:0051920">
    <property type="term" value="F:peroxiredoxin activity"/>
    <property type="evidence" value="ECO:0007669"/>
    <property type="project" value="InterPro"/>
</dbReference>
<dbReference type="Pfam" id="PF02627">
    <property type="entry name" value="CMD"/>
    <property type="match status" value="1"/>
</dbReference>
<evidence type="ECO:0000313" key="3">
    <source>
        <dbReference type="EMBL" id="MBI4920536.1"/>
    </source>
</evidence>
<dbReference type="InterPro" id="IPR029032">
    <property type="entry name" value="AhpD-like"/>
</dbReference>
<dbReference type="Proteomes" id="UP000782610">
    <property type="component" value="Unassembled WGS sequence"/>
</dbReference>
<comment type="caution">
    <text evidence="3">The sequence shown here is derived from an EMBL/GenBank/DDBJ whole genome shotgun (WGS) entry which is preliminary data.</text>
</comment>
<proteinExistence type="predicted"/>
<gene>
    <name evidence="3" type="ORF">HY834_02210</name>
</gene>
<name>A0A933KZ68_9HYPH</name>
<keyword evidence="1" id="KW-0732">Signal</keyword>
<sequence>MIRNTIFVRHGVAAVATALSIFIAAPAAAQDAMQTPDEVYKQVEATFGGVPTFVTQIAKSALPGFWMLEKGLELNEQSALDAKTKALISLAVASQIPCQYCVWADTSALKALGASDQEIAEAVAMAGLTRFASTQFYGLQVDFEQFKKEMGGPAQ</sequence>
<dbReference type="EMBL" id="JACRAF010000005">
    <property type="protein sequence ID" value="MBI4920536.1"/>
    <property type="molecule type" value="Genomic_DNA"/>
</dbReference>
<feature type="chain" id="PRO_5036773847" evidence="1">
    <location>
        <begin position="30"/>
        <end position="155"/>
    </location>
</feature>
<dbReference type="NCBIfam" id="TIGR00778">
    <property type="entry name" value="ahpD_dom"/>
    <property type="match status" value="1"/>
</dbReference>
<accession>A0A933KZ68</accession>
<feature type="signal peptide" evidence="1">
    <location>
        <begin position="1"/>
        <end position="29"/>
    </location>
</feature>
<dbReference type="AlphaFoldDB" id="A0A933KZ68"/>
<dbReference type="SUPFAM" id="SSF69118">
    <property type="entry name" value="AhpD-like"/>
    <property type="match status" value="1"/>
</dbReference>
<evidence type="ECO:0000259" key="2">
    <source>
        <dbReference type="Pfam" id="PF02627"/>
    </source>
</evidence>
<reference evidence="3" key="1">
    <citation type="submission" date="2020-07" db="EMBL/GenBank/DDBJ databases">
        <title>Huge and variable diversity of episymbiotic CPR bacteria and DPANN archaea in groundwater ecosystems.</title>
        <authorList>
            <person name="He C.Y."/>
            <person name="Keren R."/>
            <person name="Whittaker M."/>
            <person name="Farag I.F."/>
            <person name="Doudna J."/>
            <person name="Cate J.H.D."/>
            <person name="Banfield J.F."/>
        </authorList>
    </citation>
    <scope>NUCLEOTIDE SEQUENCE</scope>
    <source>
        <strain evidence="3">NC_groundwater_1586_Pr3_B-0.1um_66_15</strain>
    </source>
</reference>
<evidence type="ECO:0000256" key="1">
    <source>
        <dbReference type="SAM" id="SignalP"/>
    </source>
</evidence>
<organism evidence="3 4">
    <name type="scientific">Devosia nanyangense</name>
    <dbReference type="NCBI Taxonomy" id="1228055"/>
    <lineage>
        <taxon>Bacteria</taxon>
        <taxon>Pseudomonadati</taxon>
        <taxon>Pseudomonadota</taxon>
        <taxon>Alphaproteobacteria</taxon>
        <taxon>Hyphomicrobiales</taxon>
        <taxon>Devosiaceae</taxon>
        <taxon>Devosia</taxon>
    </lineage>
</organism>
<dbReference type="Gene3D" id="1.20.1290.10">
    <property type="entry name" value="AhpD-like"/>
    <property type="match status" value="1"/>
</dbReference>
<evidence type="ECO:0000313" key="4">
    <source>
        <dbReference type="Proteomes" id="UP000782610"/>
    </source>
</evidence>
<dbReference type="InterPro" id="IPR004675">
    <property type="entry name" value="AhpD_core"/>
</dbReference>
<protein>
    <submittedName>
        <fullName evidence="3">Carboxymuconolactone decarboxylase family protein</fullName>
    </submittedName>
</protein>